<gene>
    <name evidence="2" type="ORF">QF034_006255</name>
</gene>
<name>A0ABU0QZR9_9ACTN</name>
<accession>A0ABU0QZR9</accession>
<keyword evidence="1" id="KW-1133">Transmembrane helix</keyword>
<sequence length="131" mass="13981">MRGLSRGAFAGLPGVPEAVDRLSDSAAVLFNNCAIALAPGDGDRGLRLLERAEEFCTARETRVRIGTNRLLLDRMRGSGLPYGTSYGPRPPGKSVRTHLEEIYYGTSPIAAKVWTSVVVLLIIGLVVVVSG</sequence>
<keyword evidence="1" id="KW-0472">Membrane</keyword>
<dbReference type="EMBL" id="JAUSYP010000001">
    <property type="protein sequence ID" value="MDQ0752024.1"/>
    <property type="molecule type" value="Genomic_DNA"/>
</dbReference>
<protein>
    <submittedName>
        <fullName evidence="2">Uncharacterized protein</fullName>
    </submittedName>
</protein>
<dbReference type="RefSeq" id="WP_307178078.1">
    <property type="nucleotide sequence ID" value="NZ_JAUSYP010000001.1"/>
</dbReference>
<evidence type="ECO:0000256" key="1">
    <source>
        <dbReference type="SAM" id="Phobius"/>
    </source>
</evidence>
<organism evidence="2 3">
    <name type="scientific">Streptomyces africanus</name>
    <dbReference type="NCBI Taxonomy" id="231024"/>
    <lineage>
        <taxon>Bacteria</taxon>
        <taxon>Bacillati</taxon>
        <taxon>Actinomycetota</taxon>
        <taxon>Actinomycetes</taxon>
        <taxon>Kitasatosporales</taxon>
        <taxon>Streptomycetaceae</taxon>
        <taxon>Streptomyces</taxon>
    </lineage>
</organism>
<reference evidence="2 3" key="1">
    <citation type="submission" date="2023-07" db="EMBL/GenBank/DDBJ databases">
        <title>Comparative genomics of wheat-associated soil bacteria to identify genetic determinants of phenazine resistance.</title>
        <authorList>
            <person name="Mouncey N."/>
        </authorList>
    </citation>
    <scope>NUCLEOTIDE SEQUENCE [LARGE SCALE GENOMIC DNA]</scope>
    <source>
        <strain evidence="2 3">B3I12</strain>
    </source>
</reference>
<proteinExistence type="predicted"/>
<feature type="transmembrane region" description="Helical" evidence="1">
    <location>
        <begin position="109"/>
        <end position="129"/>
    </location>
</feature>
<keyword evidence="3" id="KW-1185">Reference proteome</keyword>
<keyword evidence="1" id="KW-0812">Transmembrane</keyword>
<evidence type="ECO:0000313" key="3">
    <source>
        <dbReference type="Proteomes" id="UP001232755"/>
    </source>
</evidence>
<dbReference type="Proteomes" id="UP001232755">
    <property type="component" value="Unassembled WGS sequence"/>
</dbReference>
<comment type="caution">
    <text evidence="2">The sequence shown here is derived from an EMBL/GenBank/DDBJ whole genome shotgun (WGS) entry which is preliminary data.</text>
</comment>
<evidence type="ECO:0000313" key="2">
    <source>
        <dbReference type="EMBL" id="MDQ0752024.1"/>
    </source>
</evidence>